<name>A0ACB8XTR6_ARCLA</name>
<reference evidence="1 2" key="2">
    <citation type="journal article" date="2022" name="Mol. Ecol. Resour.">
        <title>The genomes of chicory, endive, great burdock and yacon provide insights into Asteraceae paleo-polyploidization history and plant inulin production.</title>
        <authorList>
            <person name="Fan W."/>
            <person name="Wang S."/>
            <person name="Wang H."/>
            <person name="Wang A."/>
            <person name="Jiang F."/>
            <person name="Liu H."/>
            <person name="Zhao H."/>
            <person name="Xu D."/>
            <person name="Zhang Y."/>
        </authorList>
    </citation>
    <scope>NUCLEOTIDE SEQUENCE [LARGE SCALE GENOMIC DNA]</scope>
    <source>
        <strain evidence="2">cv. Niubang</strain>
    </source>
</reference>
<comment type="caution">
    <text evidence="1">The sequence shown here is derived from an EMBL/GenBank/DDBJ whole genome shotgun (WGS) entry which is preliminary data.</text>
</comment>
<protein>
    <submittedName>
        <fullName evidence="1">Uncharacterized protein</fullName>
    </submittedName>
</protein>
<gene>
    <name evidence="1" type="ORF">L6452_39970</name>
</gene>
<accession>A0ACB8XTR6</accession>
<evidence type="ECO:0000313" key="2">
    <source>
        <dbReference type="Proteomes" id="UP001055879"/>
    </source>
</evidence>
<keyword evidence="2" id="KW-1185">Reference proteome</keyword>
<reference evidence="2" key="1">
    <citation type="journal article" date="2022" name="Mol. Ecol. Resour.">
        <title>The genomes of chicory, endive, great burdock and yacon provide insights into Asteraceae palaeo-polyploidization history and plant inulin production.</title>
        <authorList>
            <person name="Fan W."/>
            <person name="Wang S."/>
            <person name="Wang H."/>
            <person name="Wang A."/>
            <person name="Jiang F."/>
            <person name="Liu H."/>
            <person name="Zhao H."/>
            <person name="Xu D."/>
            <person name="Zhang Y."/>
        </authorList>
    </citation>
    <scope>NUCLEOTIDE SEQUENCE [LARGE SCALE GENOMIC DNA]</scope>
    <source>
        <strain evidence="2">cv. Niubang</strain>
    </source>
</reference>
<organism evidence="1 2">
    <name type="scientific">Arctium lappa</name>
    <name type="common">Greater burdock</name>
    <name type="synonym">Lappa major</name>
    <dbReference type="NCBI Taxonomy" id="4217"/>
    <lineage>
        <taxon>Eukaryota</taxon>
        <taxon>Viridiplantae</taxon>
        <taxon>Streptophyta</taxon>
        <taxon>Embryophyta</taxon>
        <taxon>Tracheophyta</taxon>
        <taxon>Spermatophyta</taxon>
        <taxon>Magnoliopsida</taxon>
        <taxon>eudicotyledons</taxon>
        <taxon>Gunneridae</taxon>
        <taxon>Pentapetalae</taxon>
        <taxon>asterids</taxon>
        <taxon>campanulids</taxon>
        <taxon>Asterales</taxon>
        <taxon>Asteraceae</taxon>
        <taxon>Carduoideae</taxon>
        <taxon>Cardueae</taxon>
        <taxon>Arctiinae</taxon>
        <taxon>Arctium</taxon>
    </lineage>
</organism>
<dbReference type="Proteomes" id="UP001055879">
    <property type="component" value="Linkage Group LG15"/>
</dbReference>
<sequence>MLYDKANTPKRLSQTRCIKPSHHRHKVLLSIYSVTFINPSTGVPHRPPPQPQPQPQPQPSASSISSRFICLNPYPEIYRYWSLVVFGRSLEHGIFR</sequence>
<proteinExistence type="predicted"/>
<dbReference type="EMBL" id="CM042061">
    <property type="protein sequence ID" value="KAI3673840.1"/>
    <property type="molecule type" value="Genomic_DNA"/>
</dbReference>
<evidence type="ECO:0000313" key="1">
    <source>
        <dbReference type="EMBL" id="KAI3673840.1"/>
    </source>
</evidence>